<evidence type="ECO:0000256" key="3">
    <source>
        <dbReference type="ARBA" id="ARBA00022448"/>
    </source>
</evidence>
<evidence type="ECO:0000256" key="5">
    <source>
        <dbReference type="ARBA" id="ARBA00022989"/>
    </source>
</evidence>
<evidence type="ECO:0000256" key="1">
    <source>
        <dbReference type="ARBA" id="ARBA00004141"/>
    </source>
</evidence>
<dbReference type="EMBL" id="DSRU01000399">
    <property type="protein sequence ID" value="HFN01344.1"/>
    <property type="molecule type" value="Genomic_DNA"/>
</dbReference>
<dbReference type="NCBIfam" id="NF037981">
    <property type="entry name" value="NCS2_1"/>
    <property type="match status" value="1"/>
</dbReference>
<dbReference type="GO" id="GO:0042907">
    <property type="term" value="F:xanthine transmembrane transporter activity"/>
    <property type="evidence" value="ECO:0007669"/>
    <property type="project" value="TreeGrafter"/>
</dbReference>
<feature type="transmembrane region" description="Helical" evidence="7">
    <location>
        <begin position="378"/>
        <end position="400"/>
    </location>
</feature>
<evidence type="ECO:0000256" key="2">
    <source>
        <dbReference type="ARBA" id="ARBA00008821"/>
    </source>
</evidence>
<evidence type="ECO:0000256" key="7">
    <source>
        <dbReference type="SAM" id="Phobius"/>
    </source>
</evidence>
<feature type="transmembrane region" description="Helical" evidence="7">
    <location>
        <begin position="36"/>
        <end position="58"/>
    </location>
</feature>
<evidence type="ECO:0000313" key="8">
    <source>
        <dbReference type="EMBL" id="HFN01344.1"/>
    </source>
</evidence>
<keyword evidence="4 7" id="KW-0812">Transmembrane</keyword>
<dbReference type="Pfam" id="PF00860">
    <property type="entry name" value="Xan_ur_permease"/>
    <property type="match status" value="1"/>
</dbReference>
<comment type="similarity">
    <text evidence="2">Belongs to the nucleobase:cation symporter-2 (NCS2) (TC 2.A.40) family.</text>
</comment>
<feature type="transmembrane region" description="Helical" evidence="7">
    <location>
        <begin position="64"/>
        <end position="82"/>
    </location>
</feature>
<feature type="transmembrane region" description="Helical" evidence="7">
    <location>
        <begin position="94"/>
        <end position="113"/>
    </location>
</feature>
<gene>
    <name evidence="8" type="ORF">ENR64_27080</name>
</gene>
<dbReference type="InterPro" id="IPR006043">
    <property type="entry name" value="NCS2"/>
</dbReference>
<keyword evidence="3" id="KW-0813">Transport</keyword>
<organism evidence="8">
    <name type="scientific">Oscillatoriales cyanobacterium SpSt-418</name>
    <dbReference type="NCBI Taxonomy" id="2282169"/>
    <lineage>
        <taxon>Bacteria</taxon>
        <taxon>Bacillati</taxon>
        <taxon>Cyanobacteriota</taxon>
        <taxon>Cyanophyceae</taxon>
        <taxon>Oscillatoriophycideae</taxon>
        <taxon>Oscillatoriales</taxon>
    </lineage>
</organism>
<name>A0A7C3KIG2_9CYAN</name>
<protein>
    <submittedName>
        <fullName evidence="8">Purine permease</fullName>
    </submittedName>
</protein>
<dbReference type="GO" id="GO:0005886">
    <property type="term" value="C:plasma membrane"/>
    <property type="evidence" value="ECO:0007669"/>
    <property type="project" value="TreeGrafter"/>
</dbReference>
<dbReference type="NCBIfam" id="TIGR00801">
    <property type="entry name" value="ncs2"/>
    <property type="match status" value="1"/>
</dbReference>
<evidence type="ECO:0000256" key="4">
    <source>
        <dbReference type="ARBA" id="ARBA00022692"/>
    </source>
</evidence>
<feature type="transmembrane region" description="Helical" evidence="7">
    <location>
        <begin position="125"/>
        <end position="147"/>
    </location>
</feature>
<dbReference type="PANTHER" id="PTHR42810:SF2">
    <property type="entry name" value="PURINE PERMEASE C1399.01C-RELATED"/>
    <property type="match status" value="1"/>
</dbReference>
<keyword evidence="5 7" id="KW-1133">Transmembrane helix</keyword>
<feature type="transmembrane region" description="Helical" evidence="7">
    <location>
        <begin position="197"/>
        <end position="217"/>
    </location>
</feature>
<evidence type="ECO:0000256" key="6">
    <source>
        <dbReference type="ARBA" id="ARBA00023136"/>
    </source>
</evidence>
<sequence>MTHIKTSIKGEGATNQSKLLYGLHDKPPLKESLFTALQHVFASFIPIVTPGLLVTAALGLDPKAAAYLLGMSLFVSGVGTFIQVSQPWFIGSGLLSVQGTSFAFVTPMLAVVADSLEQGKTPDETIALILGLCFFGSFIPIVMSRFLHLTRQVFTPLVTGIAVTLIGLCLVKAGVFYMAGGDKAQAIALQDPDSPLALGSLQNWALAMLVFGIVGVCSASHNRYLRMSSVMIGLLVGFILSIFLGVADFSQLPSLPLVNVPVPFRFGLGFDAATFISFSIIYIALTLEVVGDITATSLVSAEPIDGPVYMRRVKGGVLADGINSLLAAVCGTFPVVTPAQNNGIIQLTGVGSRYVGYFIAAFLTLLGLFPAIGGVLLAIPSAVFGGAIMLMFGTVAVAGFNILREVEMDNRSFIILAVSLSMGLGVTFSPETLEHFPNAVRQILESGISTGSICAVLLNLLMPKAENPTESVEPVPTEAVTPEAE</sequence>
<proteinExistence type="inferred from homology"/>
<dbReference type="AlphaFoldDB" id="A0A7C3KIG2"/>
<feature type="transmembrane region" description="Helical" evidence="7">
    <location>
        <begin position="354"/>
        <end position="372"/>
    </location>
</feature>
<feature type="transmembrane region" description="Helical" evidence="7">
    <location>
        <begin position="154"/>
        <end position="177"/>
    </location>
</feature>
<dbReference type="PANTHER" id="PTHR42810">
    <property type="entry name" value="PURINE PERMEASE C1399.01C-RELATED"/>
    <property type="match status" value="1"/>
</dbReference>
<feature type="transmembrane region" description="Helical" evidence="7">
    <location>
        <begin position="224"/>
        <end position="246"/>
    </location>
</feature>
<accession>A0A7C3KIG2</accession>
<comment type="caution">
    <text evidence="8">The sequence shown here is derived from an EMBL/GenBank/DDBJ whole genome shotgun (WGS) entry which is preliminary data.</text>
</comment>
<comment type="subcellular location">
    <subcellularLocation>
        <location evidence="1">Membrane</location>
        <topology evidence="1">Multi-pass membrane protein</topology>
    </subcellularLocation>
</comment>
<keyword evidence="6 7" id="KW-0472">Membrane</keyword>
<dbReference type="InterPro" id="IPR006042">
    <property type="entry name" value="Xan_ur_permease"/>
</dbReference>
<feature type="transmembrane region" description="Helical" evidence="7">
    <location>
        <begin position="266"/>
        <end position="285"/>
    </location>
</feature>
<reference evidence="8" key="1">
    <citation type="journal article" date="2020" name="mSystems">
        <title>Genome- and Community-Level Interaction Insights into Carbon Utilization and Element Cycling Functions of Hydrothermarchaeota in Hydrothermal Sediment.</title>
        <authorList>
            <person name="Zhou Z."/>
            <person name="Liu Y."/>
            <person name="Xu W."/>
            <person name="Pan J."/>
            <person name="Luo Z.H."/>
            <person name="Li M."/>
        </authorList>
    </citation>
    <scope>NUCLEOTIDE SEQUENCE [LARGE SCALE GENOMIC DNA]</scope>
    <source>
        <strain evidence="8">SpSt-418</strain>
    </source>
</reference>